<dbReference type="Pfam" id="PF05958">
    <property type="entry name" value="tRNA_U5-meth_tr"/>
    <property type="match status" value="1"/>
</dbReference>
<feature type="binding site" evidence="7">
    <location>
        <position position="218"/>
    </location>
    <ligand>
        <name>S-adenosyl-L-methionine</name>
        <dbReference type="ChEBI" id="CHEBI:59789"/>
    </ligand>
</feature>
<keyword evidence="4 7" id="KW-0819">tRNA processing</keyword>
<dbReference type="InterPro" id="IPR029063">
    <property type="entry name" value="SAM-dependent_MTases_sf"/>
</dbReference>
<dbReference type="HAMAP" id="MF_01011">
    <property type="entry name" value="RNA_methyltr_TrmA"/>
    <property type="match status" value="1"/>
</dbReference>
<dbReference type="PROSITE" id="PS01230">
    <property type="entry name" value="TRMA_1"/>
    <property type="match status" value="1"/>
</dbReference>
<reference evidence="10 11" key="1">
    <citation type="submission" date="2010-03" db="EMBL/GenBank/DDBJ databases">
        <authorList>
            <consortium name="The Broad Institute Genome Sequencing Platform"/>
            <person name="Ward D."/>
            <person name="Earl A."/>
            <person name="Feldgarden M."/>
            <person name="Gevers D."/>
            <person name="Young S."/>
            <person name="Zeng Q."/>
            <person name="Koehrsen M."/>
            <person name="Alvarado L."/>
            <person name="Berlin A.M."/>
            <person name="Borenstein D."/>
            <person name="Chapman S.B."/>
            <person name="Chen Z."/>
            <person name="Engels R."/>
            <person name="Freedman E."/>
            <person name="Gellesch M."/>
            <person name="Goldberg J."/>
            <person name="Griggs A."/>
            <person name="Gujja S."/>
            <person name="Heilman E.R."/>
            <person name="Heiman D.I."/>
            <person name="Hepburn T.A."/>
            <person name="Howarth C."/>
            <person name="Jen D."/>
            <person name="Larson L."/>
            <person name="Mehta T."/>
            <person name="Park D."/>
            <person name="Pearson M."/>
            <person name="Richards J."/>
            <person name="Roberts A."/>
            <person name="Saif S."/>
            <person name="Shea T.D."/>
            <person name="Shenoy N."/>
            <person name="Sisk P."/>
            <person name="Stolte C."/>
            <person name="Sykes S.N."/>
            <person name="Walk T."/>
            <person name="White J."/>
            <person name="Yandava C."/>
            <person name="Izard J."/>
            <person name="Baranova O.V."/>
            <person name="Blanton J.M."/>
            <person name="Tanner A.C."/>
            <person name="Dewhirst F."/>
            <person name="Haas B."/>
            <person name="Nusbaum C."/>
            <person name="Birren B."/>
        </authorList>
    </citation>
    <scope>NUCLEOTIDE SEQUENCE [LARGE SCALE GENOMIC DNA]</scope>
    <source>
        <strain evidence="10 11">ATCC 29453</strain>
    </source>
</reference>
<dbReference type="EC" id="2.1.1.35" evidence="7"/>
<feature type="active site" evidence="9">
    <location>
        <position position="321"/>
    </location>
</feature>
<dbReference type="InterPro" id="IPR030390">
    <property type="entry name" value="MeTrfase_TrmA_AS"/>
</dbReference>
<dbReference type="InterPro" id="IPR010280">
    <property type="entry name" value="U5_MeTrfase_fam"/>
</dbReference>
<dbReference type="FunFam" id="2.40.50.1070:FF:000001">
    <property type="entry name" value="tRNA/tmRNA (uracil-C(5))-methyltransferase"/>
    <property type="match status" value="1"/>
</dbReference>
<keyword evidence="11" id="KW-1185">Reference proteome</keyword>
<protein>
    <recommendedName>
        <fullName evidence="7">tRNA/tmRNA (uracil-C(5))-methyltransferase</fullName>
        <ecNumber evidence="7">2.1.1.35</ecNumber>
    </recommendedName>
    <alternativeName>
        <fullName evidence="7">tRNA (uracil(54)-C(5))-methyltransferase</fullName>
    </alternativeName>
    <alternativeName>
        <fullName evidence="7">tRNA(m5U54)-methyltransferase</fullName>
        <shortName evidence="7">RUMT</shortName>
    </alternativeName>
    <alternativeName>
        <fullName evidence="7">tmRNA (uracil(341)-C(5))-methyltransferase</fullName>
    </alternativeName>
</protein>
<keyword evidence="2 7" id="KW-0808">Transferase</keyword>
<organism evidence="10 11">
    <name type="scientific">Simonsiella muelleri ATCC 29453</name>
    <dbReference type="NCBI Taxonomy" id="641147"/>
    <lineage>
        <taxon>Bacteria</taxon>
        <taxon>Pseudomonadati</taxon>
        <taxon>Pseudomonadota</taxon>
        <taxon>Betaproteobacteria</taxon>
        <taxon>Neisseriales</taxon>
        <taxon>Neisseriaceae</taxon>
        <taxon>Simonsiella</taxon>
    </lineage>
</organism>
<evidence type="ECO:0000313" key="11">
    <source>
        <dbReference type="Proteomes" id="UP000017813"/>
    </source>
</evidence>
<dbReference type="HOGENOM" id="CLU_043022_0_0_4"/>
<evidence type="ECO:0000313" key="10">
    <source>
        <dbReference type="EMBL" id="EFG30772.1"/>
    </source>
</evidence>
<dbReference type="PROSITE" id="PS51687">
    <property type="entry name" value="SAM_MT_RNA_M5U"/>
    <property type="match status" value="1"/>
</dbReference>
<feature type="binding site" evidence="7 8">
    <location>
        <position position="184"/>
    </location>
    <ligand>
        <name>S-adenosyl-L-methionine</name>
        <dbReference type="ChEBI" id="CHEBI:59789"/>
    </ligand>
</feature>
<evidence type="ECO:0000256" key="2">
    <source>
        <dbReference type="ARBA" id="ARBA00022679"/>
    </source>
</evidence>
<dbReference type="STRING" id="641147.HMPREF9021_01378"/>
<dbReference type="OrthoDB" id="9804590at2"/>
<comment type="caution">
    <text evidence="10">The sequence shown here is derived from an EMBL/GenBank/DDBJ whole genome shotgun (WGS) entry which is preliminary data.</text>
</comment>
<dbReference type="InterPro" id="IPR011869">
    <property type="entry name" value="TrmA_MeTrfase"/>
</dbReference>
<dbReference type="AlphaFoldDB" id="V9HC05"/>
<sequence>MTTYNEQLQQKTNYLTEKLRPFHAPKLQVFPSAEQHYRQRAEFRIWHEGDAMSYAMFQAGQKASSASLIKLDNFPTAAHSINDLMPKLMHAISDCPVLRERWYQVEFLATLSVDSKILVTLIYHKRLDDAWEAAARQLQNDLNIWIIGRSRGQKIVLTQDFVTEKLTVHGREFQYRQLEGGFTQPNAQICEKMLAWACNAAGNSKQFDLLELYCGNGNFTLPLSQHFRRVLATEISKTSVAAAQWNISANQINNIQIARLSAEELTEAFSGSRAFQRLTTQGIDLQHYDFSTIFIDPPRAGVDDETLKLVAKFEHIIYVSCNPETLCENLQYLTQMHKIQEVALFDQFPFTHHIETGVLLIKK</sequence>
<dbReference type="GO" id="GO:0030488">
    <property type="term" value="P:tRNA methylation"/>
    <property type="evidence" value="ECO:0007669"/>
    <property type="project" value="UniProtKB-UniRule"/>
</dbReference>
<evidence type="ECO:0000256" key="9">
    <source>
        <dbReference type="PROSITE-ProRule" id="PRU10015"/>
    </source>
</evidence>
<evidence type="ECO:0000256" key="3">
    <source>
        <dbReference type="ARBA" id="ARBA00022691"/>
    </source>
</evidence>
<dbReference type="Gene3D" id="2.40.50.1070">
    <property type="match status" value="1"/>
</dbReference>
<dbReference type="eggNOG" id="COG2265">
    <property type="taxonomic scope" value="Bacteria"/>
</dbReference>
<feature type="binding site" evidence="7 8">
    <location>
        <position position="296"/>
    </location>
    <ligand>
        <name>S-adenosyl-L-methionine</name>
        <dbReference type="ChEBI" id="CHEBI:59789"/>
    </ligand>
</feature>
<evidence type="ECO:0000256" key="6">
    <source>
        <dbReference type="ARBA" id="ARBA00052788"/>
    </source>
</evidence>
<comment type="catalytic activity">
    <reaction evidence="6 7">
        <text>uridine(54) in tRNA + S-adenosyl-L-methionine = 5-methyluridine(54) in tRNA + S-adenosyl-L-homocysteine + H(+)</text>
        <dbReference type="Rhea" id="RHEA:42712"/>
        <dbReference type="Rhea" id="RHEA-COMP:10167"/>
        <dbReference type="Rhea" id="RHEA-COMP:10193"/>
        <dbReference type="ChEBI" id="CHEBI:15378"/>
        <dbReference type="ChEBI" id="CHEBI:57856"/>
        <dbReference type="ChEBI" id="CHEBI:59789"/>
        <dbReference type="ChEBI" id="CHEBI:65315"/>
        <dbReference type="ChEBI" id="CHEBI:74447"/>
        <dbReference type="EC" id="2.1.1.35"/>
    </reaction>
</comment>
<dbReference type="SUPFAM" id="SSF53335">
    <property type="entry name" value="S-adenosyl-L-methionine-dependent methyltransferases"/>
    <property type="match status" value="1"/>
</dbReference>
<dbReference type="PANTHER" id="PTHR47790">
    <property type="entry name" value="TRNA/TMRNA (URACIL-C(5))-METHYLTRANSFERASE"/>
    <property type="match status" value="1"/>
</dbReference>
<feature type="binding site" evidence="7 8">
    <location>
        <position position="213"/>
    </location>
    <ligand>
        <name>S-adenosyl-L-methionine</name>
        <dbReference type="ChEBI" id="CHEBI:59789"/>
    </ligand>
</feature>
<dbReference type="NCBIfam" id="TIGR02143">
    <property type="entry name" value="trmA_only"/>
    <property type="match status" value="1"/>
</dbReference>
<evidence type="ECO:0000256" key="8">
    <source>
        <dbReference type="PROSITE-ProRule" id="PRU01024"/>
    </source>
</evidence>
<dbReference type="EMBL" id="ADCY02000046">
    <property type="protein sequence ID" value="EFG30772.1"/>
    <property type="molecule type" value="Genomic_DNA"/>
</dbReference>
<feature type="active site" description="Nucleophile" evidence="7 8">
    <location>
        <position position="321"/>
    </location>
</feature>
<comment type="similarity">
    <text evidence="7">Belongs to the class I-like SAM-binding methyltransferase superfamily. RNA M5U methyltransferase family. TrmA subfamily.</text>
</comment>
<dbReference type="KEGG" id="smur:BWP33_06820"/>
<dbReference type="GO" id="GO:0005829">
    <property type="term" value="C:cytosol"/>
    <property type="evidence" value="ECO:0007669"/>
    <property type="project" value="TreeGrafter"/>
</dbReference>
<comment type="catalytic activity">
    <reaction evidence="5 7">
        <text>uridine(341) in tmRNA + S-adenosyl-L-methionine = 5-methyluridine(341) in tmRNA + S-adenosyl-L-homocysteine + H(+)</text>
        <dbReference type="Rhea" id="RHEA:43612"/>
        <dbReference type="Rhea" id="RHEA-COMP:10630"/>
        <dbReference type="Rhea" id="RHEA-COMP:10631"/>
        <dbReference type="ChEBI" id="CHEBI:15378"/>
        <dbReference type="ChEBI" id="CHEBI:57856"/>
        <dbReference type="ChEBI" id="CHEBI:59789"/>
        <dbReference type="ChEBI" id="CHEBI:65315"/>
        <dbReference type="ChEBI" id="CHEBI:74447"/>
    </reaction>
</comment>
<dbReference type="FunFam" id="3.40.50.150:FF:000012">
    <property type="entry name" value="tRNA/tmRNA (uracil-C(5))-methyltransferase"/>
    <property type="match status" value="1"/>
</dbReference>
<dbReference type="RefSeq" id="WP_002642526.1">
    <property type="nucleotide sequence ID" value="NZ_CP019448.1"/>
</dbReference>
<dbReference type="PANTHER" id="PTHR47790:SF2">
    <property type="entry name" value="TRNA_TMRNA (URACIL-C(5))-METHYLTRANSFERASE"/>
    <property type="match status" value="1"/>
</dbReference>
<feature type="binding site" evidence="7 8">
    <location>
        <position position="234"/>
    </location>
    <ligand>
        <name>S-adenosyl-L-methionine</name>
        <dbReference type="ChEBI" id="CHEBI:59789"/>
    </ligand>
</feature>
<keyword evidence="3 7" id="KW-0949">S-adenosyl-L-methionine</keyword>
<feature type="active site" description="Proton acceptor" evidence="7">
    <location>
        <position position="355"/>
    </location>
</feature>
<accession>V9HC05</accession>
<evidence type="ECO:0000256" key="5">
    <source>
        <dbReference type="ARBA" id="ARBA00051255"/>
    </source>
</evidence>
<gene>
    <name evidence="7" type="primary">trmA</name>
    <name evidence="10" type="ORF">HMPREF9021_01378</name>
</gene>
<evidence type="ECO:0000256" key="4">
    <source>
        <dbReference type="ARBA" id="ARBA00022694"/>
    </source>
</evidence>
<evidence type="ECO:0000256" key="1">
    <source>
        <dbReference type="ARBA" id="ARBA00022603"/>
    </source>
</evidence>
<keyword evidence="1 7" id="KW-0489">Methyltransferase</keyword>
<dbReference type="Gene3D" id="3.40.50.150">
    <property type="entry name" value="Vaccinia Virus protein VP39"/>
    <property type="match status" value="1"/>
</dbReference>
<comment type="function">
    <text evidence="7">Dual-specificity methyltransferase that catalyzes the formation of 5-methyluridine at position 54 (m5U54) in all tRNAs, and that of position 341 (m5U341) in tmRNA (transfer-mRNA).</text>
</comment>
<dbReference type="GO" id="GO:0000049">
    <property type="term" value="F:tRNA binding"/>
    <property type="evidence" value="ECO:0007669"/>
    <property type="project" value="TreeGrafter"/>
</dbReference>
<dbReference type="GO" id="GO:0030697">
    <property type="term" value="F:tRNA (uracil(54)-C5)-methyltransferase activity, S-adenosyl methionine-dependent"/>
    <property type="evidence" value="ECO:0007669"/>
    <property type="project" value="UniProtKB-UniRule"/>
</dbReference>
<dbReference type="CDD" id="cd02440">
    <property type="entry name" value="AdoMet_MTases"/>
    <property type="match status" value="1"/>
</dbReference>
<dbReference type="Proteomes" id="UP000017813">
    <property type="component" value="Unassembled WGS sequence"/>
</dbReference>
<evidence type="ECO:0000256" key="7">
    <source>
        <dbReference type="HAMAP-Rule" id="MF_01011"/>
    </source>
</evidence>
<reference evidence="10 11" key="2">
    <citation type="submission" date="2011-10" db="EMBL/GenBank/DDBJ databases">
        <title>The Genome Sequence of Simonsiella muelleri ATCC 29453.</title>
        <authorList>
            <consortium name="The Broad Institute Genome Sequencing Platform"/>
            <consortium name="The Broad Institute Genome Sequencing Center for Infectious Disease"/>
            <person name="Earl A."/>
            <person name="Ward D."/>
            <person name="Feldgarden M."/>
            <person name="Gevers D."/>
            <person name="Izard J."/>
            <person name="Baranova O.V."/>
            <person name="Blanton J.M."/>
            <person name="Tanner A.C."/>
            <person name="Dewhirst F."/>
            <person name="Young S.K."/>
            <person name="Zeng Q."/>
            <person name="Gargeya S."/>
            <person name="Fitzgerald M."/>
            <person name="Haas B."/>
            <person name="Abouelleil A."/>
            <person name="Alvarado L."/>
            <person name="Arachchi H.M."/>
            <person name="Berlin A."/>
            <person name="Brown A."/>
            <person name="Chapman S.B."/>
            <person name="Chen Z."/>
            <person name="Dunbar C."/>
            <person name="Freedman E."/>
            <person name="Gearin G."/>
            <person name="Goldberg J."/>
            <person name="Griggs A."/>
            <person name="Gujja S."/>
            <person name="Heiman D."/>
            <person name="Howarth C."/>
            <person name="Larson L."/>
            <person name="Lui A."/>
            <person name="MacDonald P.J.P."/>
            <person name="Montmayeur A."/>
            <person name="Murphy C."/>
            <person name="Neiman D."/>
            <person name="Pearson M."/>
            <person name="Priest M."/>
            <person name="Roberts A."/>
            <person name="Saif S."/>
            <person name="Shea T."/>
            <person name="Shenoy N."/>
            <person name="Sisk P."/>
            <person name="Stolte C."/>
            <person name="Sykes S."/>
            <person name="Wortman J."/>
            <person name="Nusbaum C."/>
            <person name="Birren B."/>
        </authorList>
    </citation>
    <scope>NUCLEOTIDE SEQUENCE [LARGE SCALE GENOMIC DNA]</scope>
    <source>
        <strain evidence="10 11">ATCC 29453</strain>
    </source>
</reference>
<dbReference type="GO" id="GO:0019843">
    <property type="term" value="F:rRNA binding"/>
    <property type="evidence" value="ECO:0007669"/>
    <property type="project" value="TreeGrafter"/>
</dbReference>
<proteinExistence type="inferred from homology"/>
<name>V9HC05_9NEIS</name>